<feature type="non-terminal residue" evidence="1">
    <location>
        <position position="1"/>
    </location>
</feature>
<organism evidence="1 2">
    <name type="scientific">Pelobates cultripes</name>
    <name type="common">Western spadefoot toad</name>
    <dbReference type="NCBI Taxonomy" id="61616"/>
    <lineage>
        <taxon>Eukaryota</taxon>
        <taxon>Metazoa</taxon>
        <taxon>Chordata</taxon>
        <taxon>Craniata</taxon>
        <taxon>Vertebrata</taxon>
        <taxon>Euteleostomi</taxon>
        <taxon>Amphibia</taxon>
        <taxon>Batrachia</taxon>
        <taxon>Anura</taxon>
        <taxon>Pelobatoidea</taxon>
        <taxon>Pelobatidae</taxon>
        <taxon>Pelobates</taxon>
    </lineage>
</organism>
<evidence type="ECO:0000313" key="2">
    <source>
        <dbReference type="Proteomes" id="UP001295444"/>
    </source>
</evidence>
<protein>
    <submittedName>
        <fullName evidence="1">Hedgehog interacting</fullName>
    </submittedName>
</protein>
<dbReference type="EMBL" id="OW240925">
    <property type="protein sequence ID" value="CAH2329516.1"/>
    <property type="molecule type" value="Genomic_DNA"/>
</dbReference>
<evidence type="ECO:0000313" key="1">
    <source>
        <dbReference type="EMBL" id="CAH2329516.1"/>
    </source>
</evidence>
<reference evidence="1" key="1">
    <citation type="submission" date="2022-03" db="EMBL/GenBank/DDBJ databases">
        <authorList>
            <person name="Alioto T."/>
            <person name="Alioto T."/>
            <person name="Gomez Garrido J."/>
        </authorList>
    </citation>
    <scope>NUCLEOTIDE SEQUENCE</scope>
</reference>
<sequence length="135" mass="16012">NDLQITVIHTDFHREKAWTEWVTKKDHGVYESRQHVLSMLRKIALAASFEDHQKALGALTESHIWHKSDTLRQWFSNKWLPEIKKWAPAYRTGELHVGIHTNNGLERQNEVLKHTYLEGYKNRIRLFIHSFSDQA</sequence>
<dbReference type="AlphaFoldDB" id="A0AAD1WUM1"/>
<accession>A0AAD1WUM1</accession>
<keyword evidence="2" id="KW-1185">Reference proteome</keyword>
<proteinExistence type="predicted"/>
<dbReference type="PANTHER" id="PTHR47456:SF4">
    <property type="entry name" value="SWIM-TYPE DOMAIN-CONTAINING PROTEIN"/>
    <property type="match status" value="1"/>
</dbReference>
<dbReference type="PANTHER" id="PTHR47456">
    <property type="entry name" value="PHD-TYPE DOMAIN-CONTAINING PROTEIN"/>
    <property type="match status" value="1"/>
</dbReference>
<gene>
    <name evidence="1" type="ORF">PECUL_23A013006</name>
</gene>
<dbReference type="Proteomes" id="UP001295444">
    <property type="component" value="Chromosome 14"/>
</dbReference>
<name>A0AAD1WUM1_PELCU</name>